<sequence>MKKLYSASNLIEAQMILCLLEHAYIPAKLFNTHAQGGVGEIPFTHTYPEVWIIQDNDFEKARAIIDIYENTPVEEGCVVCPACHEQNPRNFQLCWQCGEGLEIVHLQLNNT</sequence>
<evidence type="ECO:0000313" key="8">
    <source>
        <dbReference type="Proteomes" id="UP000324176"/>
    </source>
</evidence>
<evidence type="ECO:0000259" key="1">
    <source>
        <dbReference type="Pfam" id="PF09413"/>
    </source>
</evidence>
<protein>
    <submittedName>
        <fullName evidence="4">Putative signal transducing protein</fullName>
    </submittedName>
</protein>
<evidence type="ECO:0000313" key="5">
    <source>
        <dbReference type="EMBL" id="TYP90847.1"/>
    </source>
</evidence>
<dbReference type="OrthoDB" id="9814654at2"/>
<dbReference type="PATRIC" id="fig|44574.3.peg.4386"/>
<reference evidence="6" key="1">
    <citation type="submission" date="2015-05" db="EMBL/GenBank/DDBJ databases">
        <title>Draft genome of Nitrosomonas communis strain Nm2.</title>
        <authorList>
            <person name="Kozlowski J.A."/>
            <person name="Kits K.D."/>
            <person name="Stein L.Y."/>
        </authorList>
    </citation>
    <scope>NUCLEOTIDE SEQUENCE [LARGE SCALE GENOMIC DNA]</scope>
    <source>
        <strain evidence="6">Nm2</strain>
    </source>
</reference>
<evidence type="ECO:0000313" key="4">
    <source>
        <dbReference type="EMBL" id="SDW56815.1"/>
    </source>
</evidence>
<dbReference type="AlphaFoldDB" id="A0A0F7KKI4"/>
<dbReference type="Proteomes" id="UP000183454">
    <property type="component" value="Unassembled WGS sequence"/>
</dbReference>
<dbReference type="EMBL" id="CP011451">
    <property type="protein sequence ID" value="AKH39312.1"/>
    <property type="molecule type" value="Genomic_DNA"/>
</dbReference>
<feature type="domain" description="DUF2007" evidence="1">
    <location>
        <begin position="1"/>
        <end position="66"/>
    </location>
</feature>
<reference evidence="4 7" key="3">
    <citation type="submission" date="2016-10" db="EMBL/GenBank/DDBJ databases">
        <authorList>
            <person name="de Groot N.N."/>
        </authorList>
    </citation>
    <scope>NUCLEOTIDE SEQUENCE [LARGE SCALE GENOMIC DNA]</scope>
    <source>
        <strain evidence="4 7">Nm110</strain>
    </source>
</reference>
<accession>A0A0F7KKI4</accession>
<dbReference type="KEGG" id="nco:AAW31_18250"/>
<dbReference type="EMBL" id="VNHT01000013">
    <property type="protein sequence ID" value="TYP90847.1"/>
    <property type="molecule type" value="Genomic_DNA"/>
</dbReference>
<evidence type="ECO:0000313" key="7">
    <source>
        <dbReference type="Proteomes" id="UP000183454"/>
    </source>
</evidence>
<dbReference type="Pfam" id="PF09413">
    <property type="entry name" value="DUF2007"/>
    <property type="match status" value="1"/>
</dbReference>
<gene>
    <name evidence="3" type="ORF">AAW31_18250</name>
    <name evidence="5" type="ORF">BCL69_10134</name>
    <name evidence="4" type="ORF">SAMN05421882_101660</name>
</gene>
<reference evidence="5 8" key="4">
    <citation type="submission" date="2019-07" db="EMBL/GenBank/DDBJ databases">
        <title>Active sludge and wastewater microbial communities from Klosterneuburg, Austria.</title>
        <authorList>
            <person name="Wagner M."/>
        </authorList>
    </citation>
    <scope>NUCLEOTIDE SEQUENCE [LARGE SCALE GENOMIC DNA]</scope>
    <source>
        <strain evidence="5 8">Nm2</strain>
    </source>
</reference>
<reference evidence="3 6" key="2">
    <citation type="journal article" date="2016" name="Genome Announc.">
        <title>Genome Sequence of Nitrosomonas communis Strain Nm2, a Mesophilic Ammonia-Oxidizing Bacterium Isolated from Mediterranean Soil.</title>
        <authorList>
            <person name="Kozlowski J.A."/>
            <person name="Kits K.D."/>
            <person name="Stein L.Y."/>
        </authorList>
    </citation>
    <scope>NUCLEOTIDE SEQUENCE [LARGE SCALE GENOMIC DNA]</scope>
    <source>
        <strain evidence="3 6">Nm2</strain>
    </source>
</reference>
<name>A0A0F7KKI4_9PROT</name>
<evidence type="ECO:0000259" key="2">
    <source>
        <dbReference type="Pfam" id="PF24463"/>
    </source>
</evidence>
<organism evidence="3 6">
    <name type="scientific">Nitrosomonas communis</name>
    <dbReference type="NCBI Taxonomy" id="44574"/>
    <lineage>
        <taxon>Bacteria</taxon>
        <taxon>Pseudomonadati</taxon>
        <taxon>Pseudomonadota</taxon>
        <taxon>Betaproteobacteria</taxon>
        <taxon>Nitrosomonadales</taxon>
        <taxon>Nitrosomonadaceae</taxon>
        <taxon>Nitrosomonas</taxon>
    </lineage>
</organism>
<proteinExistence type="predicted"/>
<feature type="domain" description="DUF7577" evidence="2">
    <location>
        <begin position="78"/>
        <end position="102"/>
    </location>
</feature>
<dbReference type="Pfam" id="PF24463">
    <property type="entry name" value="DUF7577"/>
    <property type="match status" value="1"/>
</dbReference>
<dbReference type="Proteomes" id="UP000324176">
    <property type="component" value="Unassembled WGS sequence"/>
</dbReference>
<dbReference type="RefSeq" id="WP_046851332.1">
    <property type="nucleotide sequence ID" value="NZ_CBDIPD010000064.1"/>
</dbReference>
<evidence type="ECO:0000313" key="3">
    <source>
        <dbReference type="EMBL" id="AKH39312.1"/>
    </source>
</evidence>
<keyword evidence="6" id="KW-1185">Reference proteome</keyword>
<dbReference type="InterPro" id="IPR018551">
    <property type="entry name" value="DUF2007"/>
</dbReference>
<dbReference type="Proteomes" id="UP000034156">
    <property type="component" value="Chromosome"/>
</dbReference>
<evidence type="ECO:0000313" key="6">
    <source>
        <dbReference type="Proteomes" id="UP000034156"/>
    </source>
</evidence>
<dbReference type="InterPro" id="IPR055999">
    <property type="entry name" value="DUF7577"/>
</dbReference>
<dbReference type="EMBL" id="FNNH01000016">
    <property type="protein sequence ID" value="SDW56815.1"/>
    <property type="molecule type" value="Genomic_DNA"/>
</dbReference>